<dbReference type="InterPro" id="IPR029787">
    <property type="entry name" value="Nucleotide_cyclase"/>
</dbReference>
<evidence type="ECO:0000259" key="3">
    <source>
        <dbReference type="PROSITE" id="PS50887"/>
    </source>
</evidence>
<evidence type="ECO:0000313" key="5">
    <source>
        <dbReference type="Proteomes" id="UP000271469"/>
    </source>
</evidence>
<evidence type="ECO:0000259" key="1">
    <source>
        <dbReference type="PROSITE" id="PS50112"/>
    </source>
</evidence>
<name>A0A3G8JLX2_9ACTN</name>
<reference evidence="4 5" key="1">
    <citation type="submission" date="2018-11" db="EMBL/GenBank/DDBJ databases">
        <title>Gordonia insulae sp. nov., isolated from an island soil.</title>
        <authorList>
            <person name="Kim Y.S."/>
            <person name="Kim S.B."/>
        </authorList>
    </citation>
    <scope>NUCLEOTIDE SEQUENCE [LARGE SCALE GENOMIC DNA]</scope>
    <source>
        <strain evidence="4 5">MMS17-SY073</strain>
    </source>
</reference>
<dbReference type="NCBIfam" id="TIGR00229">
    <property type="entry name" value="sensory_box"/>
    <property type="match status" value="1"/>
</dbReference>
<dbReference type="InterPro" id="IPR013656">
    <property type="entry name" value="PAS_4"/>
</dbReference>
<dbReference type="InterPro" id="IPR052155">
    <property type="entry name" value="Biofilm_reg_signaling"/>
</dbReference>
<dbReference type="KEGG" id="gom:D7316_01794"/>
<dbReference type="InterPro" id="IPR035919">
    <property type="entry name" value="EAL_sf"/>
</dbReference>
<dbReference type="SUPFAM" id="SSF141868">
    <property type="entry name" value="EAL domain-like"/>
    <property type="match status" value="1"/>
</dbReference>
<dbReference type="EC" id="3.1.4.52" evidence="4"/>
<organism evidence="4 5">
    <name type="scientific">Gordonia insulae</name>
    <dbReference type="NCBI Taxonomy" id="2420509"/>
    <lineage>
        <taxon>Bacteria</taxon>
        <taxon>Bacillati</taxon>
        <taxon>Actinomycetota</taxon>
        <taxon>Actinomycetes</taxon>
        <taxon>Mycobacteriales</taxon>
        <taxon>Gordoniaceae</taxon>
        <taxon>Gordonia</taxon>
    </lineage>
</organism>
<dbReference type="Proteomes" id="UP000271469">
    <property type="component" value="Chromosome"/>
</dbReference>
<dbReference type="PANTHER" id="PTHR44757">
    <property type="entry name" value="DIGUANYLATE CYCLASE DGCP"/>
    <property type="match status" value="1"/>
</dbReference>
<dbReference type="NCBIfam" id="TIGR00254">
    <property type="entry name" value="GGDEF"/>
    <property type="match status" value="1"/>
</dbReference>
<dbReference type="Pfam" id="PF00990">
    <property type="entry name" value="GGDEF"/>
    <property type="match status" value="1"/>
</dbReference>
<evidence type="ECO:0000259" key="2">
    <source>
        <dbReference type="PROSITE" id="PS50883"/>
    </source>
</evidence>
<dbReference type="SMART" id="SM00091">
    <property type="entry name" value="PAS"/>
    <property type="match status" value="1"/>
</dbReference>
<feature type="domain" description="GGDEF" evidence="3">
    <location>
        <begin position="241"/>
        <end position="379"/>
    </location>
</feature>
<protein>
    <submittedName>
        <fullName evidence="4">Cyclic di-GMP phosphodiesterase Gmr</fullName>
        <ecNumber evidence="4">3.1.4.52</ecNumber>
    </submittedName>
</protein>
<dbReference type="InterPro" id="IPR000014">
    <property type="entry name" value="PAS"/>
</dbReference>
<accession>A0A3G8JLX2</accession>
<evidence type="ECO:0000313" key="4">
    <source>
        <dbReference type="EMBL" id="AZG45200.1"/>
    </source>
</evidence>
<dbReference type="SMART" id="SM00267">
    <property type="entry name" value="GGDEF"/>
    <property type="match status" value="1"/>
</dbReference>
<dbReference type="Gene3D" id="3.30.450.20">
    <property type="entry name" value="PAS domain"/>
    <property type="match status" value="1"/>
</dbReference>
<dbReference type="Pfam" id="PF00563">
    <property type="entry name" value="EAL"/>
    <property type="match status" value="1"/>
</dbReference>
<dbReference type="SMART" id="SM00052">
    <property type="entry name" value="EAL"/>
    <property type="match status" value="1"/>
</dbReference>
<dbReference type="PROSITE" id="PS50883">
    <property type="entry name" value="EAL"/>
    <property type="match status" value="1"/>
</dbReference>
<dbReference type="GO" id="GO:0071111">
    <property type="term" value="F:cyclic-guanylate-specific phosphodiesterase activity"/>
    <property type="evidence" value="ECO:0007669"/>
    <property type="project" value="UniProtKB-EC"/>
</dbReference>
<gene>
    <name evidence="4" type="primary">gmr</name>
    <name evidence="4" type="ORF">D7316_01794</name>
</gene>
<dbReference type="Gene3D" id="3.20.20.450">
    <property type="entry name" value="EAL domain"/>
    <property type="match status" value="1"/>
</dbReference>
<dbReference type="CDD" id="cd01948">
    <property type="entry name" value="EAL"/>
    <property type="match status" value="1"/>
</dbReference>
<dbReference type="Gene3D" id="3.30.70.270">
    <property type="match status" value="1"/>
</dbReference>
<dbReference type="InterPro" id="IPR035965">
    <property type="entry name" value="PAS-like_dom_sf"/>
</dbReference>
<dbReference type="PANTHER" id="PTHR44757:SF2">
    <property type="entry name" value="BIOFILM ARCHITECTURE MAINTENANCE PROTEIN MBAA"/>
    <property type="match status" value="1"/>
</dbReference>
<proteinExistence type="predicted"/>
<keyword evidence="5" id="KW-1185">Reference proteome</keyword>
<dbReference type="InterPro" id="IPR001633">
    <property type="entry name" value="EAL_dom"/>
</dbReference>
<dbReference type="SUPFAM" id="SSF55785">
    <property type="entry name" value="PYP-like sensor domain (PAS domain)"/>
    <property type="match status" value="1"/>
</dbReference>
<dbReference type="OrthoDB" id="23692at2"/>
<dbReference type="PROSITE" id="PS50887">
    <property type="entry name" value="GGDEF"/>
    <property type="match status" value="1"/>
</dbReference>
<feature type="domain" description="PAS" evidence="1">
    <location>
        <begin position="81"/>
        <end position="125"/>
    </location>
</feature>
<sequence>MPTWEARELSPGSSPGYRFVLRMQAGDETRPGGRTARPSFADSTRIRRIVGYSAANMTDSDPAEQEFLGTSAAESADDSPTDGRYAAIFAALDQAVIVVDADGRVELANPVAVSMLGLGEDAVPGALVRDLALDFSGADESPIDECLRGGVAVEGRMATMIAPAGRRWLSCSCRPLDDGADGVMVSIVDITDSHQEASRLEWEATRLDWEATHDFLTGLLNRAGIVRAIETFSGRLTSPGDSVVVHYLDLDSFKIINDSLGHTVGDEVLKEVGRRLQRTLGDDAAIGRIGGDEFVVVRLVDNDPAARLDGEVSRIHRTVNDPIEVDDHSVRVSVSIGIAVVRAGTDHPSATDLLRDAHIALFQARTTSRGRRYVRFRPEYRLDLQRRQRIEHELRETLTAEPRQLYFDYHPIIDINNGHRAVGLEALVRWRHPELGLVSPSEFLSIADRSELIELLGGHVLDTTVREFTGHEGTAGLSLSLNFSRRELANPHFLPQLEMTLGENDLPPGRLCIEITERVLAADDNAGVLATLAAVRAMGCQVAIDDFGTGASTLSEFYRLPISIIKTAKAFVDALDDGDRAEMMLSGIVATSHAMGVQVIAEGVETSRQAAAIERVGCDFAQGYFYAYPQRLANIG</sequence>
<dbReference type="Pfam" id="PF08448">
    <property type="entry name" value="PAS_4"/>
    <property type="match status" value="1"/>
</dbReference>
<dbReference type="PROSITE" id="PS50112">
    <property type="entry name" value="PAS"/>
    <property type="match status" value="1"/>
</dbReference>
<dbReference type="EMBL" id="CP033972">
    <property type="protein sequence ID" value="AZG45200.1"/>
    <property type="molecule type" value="Genomic_DNA"/>
</dbReference>
<dbReference type="InterPro" id="IPR000160">
    <property type="entry name" value="GGDEF_dom"/>
</dbReference>
<dbReference type="SUPFAM" id="SSF55073">
    <property type="entry name" value="Nucleotide cyclase"/>
    <property type="match status" value="1"/>
</dbReference>
<keyword evidence="4" id="KW-0378">Hydrolase</keyword>
<feature type="domain" description="EAL" evidence="2">
    <location>
        <begin position="387"/>
        <end position="636"/>
    </location>
</feature>
<dbReference type="InterPro" id="IPR043128">
    <property type="entry name" value="Rev_trsase/Diguanyl_cyclase"/>
</dbReference>
<dbReference type="AlphaFoldDB" id="A0A3G8JLX2"/>
<dbReference type="CDD" id="cd01949">
    <property type="entry name" value="GGDEF"/>
    <property type="match status" value="1"/>
</dbReference>
<dbReference type="CDD" id="cd00130">
    <property type="entry name" value="PAS"/>
    <property type="match status" value="1"/>
</dbReference>